<dbReference type="EMBL" id="CAEZZV010000063">
    <property type="protein sequence ID" value="CAB4777483.1"/>
    <property type="molecule type" value="Genomic_DNA"/>
</dbReference>
<dbReference type="AlphaFoldDB" id="A0A6J6W309"/>
<evidence type="ECO:0000313" key="1">
    <source>
        <dbReference type="EMBL" id="CAB4777483.1"/>
    </source>
</evidence>
<name>A0A6J6W309_9ZZZZ</name>
<protein>
    <submittedName>
        <fullName evidence="1">Unannotated protein</fullName>
    </submittedName>
</protein>
<sequence>MNSAHELPSDLSGTVGVTAGASAPEELVDAVIARLAPLYGVEEVRITDEDEYFPPPRNLRDLQIAIETAITTMCGGSLTSRPSVDDRSLGASYVLASL</sequence>
<accession>A0A6J6W309</accession>
<dbReference type="Gene3D" id="3.40.1010.20">
    <property type="entry name" value="4-hydroxy-3-methylbut-2-enyl diphosphate reductase, catalytic domain"/>
    <property type="match status" value="1"/>
</dbReference>
<proteinExistence type="predicted"/>
<reference evidence="1" key="1">
    <citation type="submission" date="2020-05" db="EMBL/GenBank/DDBJ databases">
        <authorList>
            <person name="Chiriac C."/>
            <person name="Salcher M."/>
            <person name="Ghai R."/>
            <person name="Kavagutti S V."/>
        </authorList>
    </citation>
    <scope>NUCLEOTIDE SEQUENCE</scope>
</reference>
<gene>
    <name evidence="1" type="ORF">UFOPK2921_00630</name>
</gene>
<organism evidence="1">
    <name type="scientific">freshwater metagenome</name>
    <dbReference type="NCBI Taxonomy" id="449393"/>
    <lineage>
        <taxon>unclassified sequences</taxon>
        <taxon>metagenomes</taxon>
        <taxon>ecological metagenomes</taxon>
    </lineage>
</organism>